<dbReference type="InterPro" id="IPR056708">
    <property type="entry name" value="DUF7806"/>
</dbReference>
<dbReference type="RefSeq" id="XP_021772135.1">
    <property type="nucleotide sequence ID" value="XM_021916443.1"/>
</dbReference>
<dbReference type="PANTHER" id="PTHR35489">
    <property type="entry name" value="TITAN9"/>
    <property type="match status" value="1"/>
</dbReference>
<dbReference type="Gramene" id="AUR62000166-RA">
    <property type="protein sequence ID" value="AUR62000166-RA:cds"/>
    <property type="gene ID" value="AUR62000166"/>
</dbReference>
<feature type="compositionally biased region" description="Low complexity" evidence="1">
    <location>
        <begin position="110"/>
        <end position="127"/>
    </location>
</feature>
<dbReference type="PANTHER" id="PTHR35489:SF2">
    <property type="entry name" value="TITAN9"/>
    <property type="match status" value="1"/>
</dbReference>
<sequence>MEALYIKLYEKYSKLKVAKDRELDQANQEQEGKFIEFMSAAESLVNHLTTENKRLLETIDELRSEVVSLRTAKDQQYDDFQQRLMEEKQKNHELSAEVEQLHQLQQEIPNSSNQNNQHEEQNINSIQRSPSVSRGLVNESPMRMTRTRARLLMETESAINSASAGLHEPSTKKKKLSDQSKDVSNAYVQPECCRSNIDNEGPCKCLFQNFVECLTGMKVSVANQPEGRCLHAVHQSSGYSFTLTWVNKAAPTGELLYHVSSLGTFANVAPEWMQEVIIFSTSMCPIFFERISRVIKCR</sequence>
<organism evidence="3 4">
    <name type="scientific">Chenopodium quinoa</name>
    <name type="common">Quinoa</name>
    <dbReference type="NCBI Taxonomy" id="63459"/>
    <lineage>
        <taxon>Eukaryota</taxon>
        <taxon>Viridiplantae</taxon>
        <taxon>Streptophyta</taxon>
        <taxon>Embryophyta</taxon>
        <taxon>Tracheophyta</taxon>
        <taxon>Spermatophyta</taxon>
        <taxon>Magnoliopsida</taxon>
        <taxon>eudicotyledons</taxon>
        <taxon>Gunneridae</taxon>
        <taxon>Pentapetalae</taxon>
        <taxon>Caryophyllales</taxon>
        <taxon>Chenopodiaceae</taxon>
        <taxon>Chenopodioideae</taxon>
        <taxon>Atripliceae</taxon>
        <taxon>Chenopodium</taxon>
    </lineage>
</organism>
<evidence type="ECO:0000259" key="2">
    <source>
        <dbReference type="Pfam" id="PF25091"/>
    </source>
</evidence>
<dbReference type="OrthoDB" id="759501at2759"/>
<accession>A0A803KMB0</accession>
<reference evidence="3" key="2">
    <citation type="submission" date="2021-03" db="UniProtKB">
        <authorList>
            <consortium name="EnsemblPlants"/>
        </authorList>
    </citation>
    <scope>IDENTIFICATION</scope>
</reference>
<dbReference type="Pfam" id="PF25091">
    <property type="entry name" value="DUF7806"/>
    <property type="match status" value="1"/>
</dbReference>
<evidence type="ECO:0000313" key="3">
    <source>
        <dbReference type="EnsemblPlants" id="AUR62000166-RA:cds"/>
    </source>
</evidence>
<dbReference type="OMA" id="WMREDLM"/>
<dbReference type="EnsemblPlants" id="AUR62000166-RA">
    <property type="protein sequence ID" value="AUR62000166-RA:cds"/>
    <property type="gene ID" value="AUR62000166"/>
</dbReference>
<evidence type="ECO:0000313" key="4">
    <source>
        <dbReference type="Proteomes" id="UP000596660"/>
    </source>
</evidence>
<dbReference type="GeneID" id="110736267"/>
<dbReference type="KEGG" id="cqi:110736267"/>
<gene>
    <name evidence="3" type="primary">LOC110736267</name>
</gene>
<protein>
    <recommendedName>
        <fullName evidence="2">DUF7806 domain-containing protein</fullName>
    </recommendedName>
</protein>
<dbReference type="GO" id="GO:0003006">
    <property type="term" value="P:developmental process involved in reproduction"/>
    <property type="evidence" value="ECO:0007669"/>
    <property type="project" value="TreeGrafter"/>
</dbReference>
<dbReference type="AlphaFoldDB" id="A0A803KMB0"/>
<name>A0A803KMB0_CHEQI</name>
<feature type="region of interest" description="Disordered" evidence="1">
    <location>
        <begin position="160"/>
        <end position="179"/>
    </location>
</feature>
<dbReference type="Proteomes" id="UP000596660">
    <property type="component" value="Unplaced"/>
</dbReference>
<proteinExistence type="predicted"/>
<dbReference type="SMR" id="A0A803KMB0"/>
<evidence type="ECO:0000256" key="1">
    <source>
        <dbReference type="SAM" id="MobiDB-lite"/>
    </source>
</evidence>
<feature type="region of interest" description="Disordered" evidence="1">
    <location>
        <begin position="110"/>
        <end position="143"/>
    </location>
</feature>
<feature type="domain" description="DUF7806" evidence="2">
    <location>
        <begin position="203"/>
        <end position="296"/>
    </location>
</feature>
<reference evidence="3" key="1">
    <citation type="journal article" date="2017" name="Nature">
        <title>The genome of Chenopodium quinoa.</title>
        <authorList>
            <person name="Jarvis D.E."/>
            <person name="Ho Y.S."/>
            <person name="Lightfoot D.J."/>
            <person name="Schmoeckel S.M."/>
            <person name="Li B."/>
            <person name="Borm T.J.A."/>
            <person name="Ohyanagi H."/>
            <person name="Mineta K."/>
            <person name="Michell C.T."/>
            <person name="Saber N."/>
            <person name="Kharbatia N.M."/>
            <person name="Rupper R.R."/>
            <person name="Sharp A.R."/>
            <person name="Dally N."/>
            <person name="Boughton B.A."/>
            <person name="Woo Y.H."/>
            <person name="Gao G."/>
            <person name="Schijlen E.G.W.M."/>
            <person name="Guo X."/>
            <person name="Momin A.A."/>
            <person name="Negrao S."/>
            <person name="Al-Babili S."/>
            <person name="Gehring C."/>
            <person name="Roessner U."/>
            <person name="Jung C."/>
            <person name="Murphy K."/>
            <person name="Arold S.T."/>
            <person name="Gojobori T."/>
            <person name="van der Linden C.G."/>
            <person name="van Loo E.N."/>
            <person name="Jellen E.N."/>
            <person name="Maughan P.J."/>
            <person name="Tester M."/>
        </authorList>
    </citation>
    <scope>NUCLEOTIDE SEQUENCE [LARGE SCALE GENOMIC DNA]</scope>
    <source>
        <strain evidence="3">cv. PI 614886</strain>
    </source>
</reference>
<keyword evidence="4" id="KW-1185">Reference proteome</keyword>